<dbReference type="Gene3D" id="3.90.1150.10">
    <property type="entry name" value="Aspartate Aminotransferase, domain 1"/>
    <property type="match status" value="1"/>
</dbReference>
<dbReference type="GO" id="GO:0008168">
    <property type="term" value="F:methyltransferase activity"/>
    <property type="evidence" value="ECO:0007669"/>
    <property type="project" value="UniProtKB-KW"/>
</dbReference>
<comment type="cofactor">
    <cofactor evidence="2 11 12">
        <name>pyridoxal 5'-phosphate</name>
        <dbReference type="ChEBI" id="CHEBI:597326"/>
    </cofactor>
</comment>
<keyword evidence="14" id="KW-0489">Methyltransferase</keyword>
<reference evidence="14" key="1">
    <citation type="journal article" name="BMC Genomics">
        <title>Long-read sequencing and de novo genome assembly of marine medaka (Oryzias melastigma).</title>
        <authorList>
            <person name="Liang P."/>
            <person name="Saqib H.S.A."/>
            <person name="Ni X."/>
            <person name="Shen Y."/>
        </authorList>
    </citation>
    <scope>NUCLEOTIDE SEQUENCE</scope>
    <source>
        <strain evidence="14">Bigg-433</strain>
    </source>
</reference>
<evidence type="ECO:0000256" key="2">
    <source>
        <dbReference type="ARBA" id="ARBA00001933"/>
    </source>
</evidence>
<dbReference type="Gene3D" id="3.40.640.10">
    <property type="entry name" value="Type I PLP-dependent aspartate aminotransferase-like (Major domain)"/>
    <property type="match status" value="1"/>
</dbReference>
<sequence>MALTNGHSINKETWDSHNKMMLEPLSINDPEIFSIIKKEKKRQTYGLELIASENFASRAVLEALGSCMNNKYSEGYPGQRYYGGTEHIDELERLCQKRALEAFSLDPEKWGVNVQPYSGSPANFAVYTAVVEPHGRIMGLDLPDGGHLTHGFMTDKKKISATSIFFESMPYKVNQETGYIDYDRLQENARLFHPKLIIAGTSCYSRNLDYARLKQIANENGAYLMGDMAHISGLVAAGVVPSPFEHCDIVSTTTHKTLRGCRSGVIFYRKGVRSVDAKGKETLYNLESLINQAVFPGLQGGPHNHAIAGVLLFLSLIFFLKAAASPSLALWFTGVAVALKQAMTPEFKVYQQQVLANCKALSNALVGHGYKIVTGGSDNHLILLDLRNKGTDGGRAEKVLEACAIACNKNTCPGDKSALRPSGLRFGSPALTSRGLVEEDFKKVALFIHKGVELTLEVQRSLDPKANLKEFVQALNQGEKFQERVAALRAEVEAFAGQFPMPGLPEL</sequence>
<gene>
    <name evidence="14" type="ORF">FQA47_025376</name>
</gene>
<feature type="modified residue" description="N6-(pyridoxal phosphate)lysine" evidence="11">
    <location>
        <position position="256"/>
    </location>
</feature>
<accession>A0A834F015</accession>
<dbReference type="InterPro" id="IPR015421">
    <property type="entry name" value="PyrdxlP-dep_Trfase_major"/>
</dbReference>
<comment type="catalytic activity">
    <reaction evidence="1 12">
        <text>(6R)-5,10-methylene-5,6,7,8-tetrahydrofolate + glycine + H2O = (6S)-5,6,7,8-tetrahydrofolate + L-serine</text>
        <dbReference type="Rhea" id="RHEA:15481"/>
        <dbReference type="ChEBI" id="CHEBI:15377"/>
        <dbReference type="ChEBI" id="CHEBI:15636"/>
        <dbReference type="ChEBI" id="CHEBI:33384"/>
        <dbReference type="ChEBI" id="CHEBI:57305"/>
        <dbReference type="ChEBI" id="CHEBI:57453"/>
        <dbReference type="EC" id="2.1.2.1"/>
    </reaction>
</comment>
<evidence type="ECO:0000259" key="13">
    <source>
        <dbReference type="Pfam" id="PF00464"/>
    </source>
</evidence>
<evidence type="ECO:0000256" key="4">
    <source>
        <dbReference type="ARBA" id="ARBA00004496"/>
    </source>
</evidence>
<protein>
    <recommendedName>
        <fullName evidence="12">Serine hydroxymethyltransferase</fullName>
        <ecNumber evidence="12">2.1.2.1</ecNumber>
    </recommendedName>
</protein>
<comment type="caution">
    <text evidence="14">The sequence shown here is derived from an EMBL/GenBank/DDBJ whole genome shotgun (WGS) entry which is preliminary data.</text>
</comment>
<feature type="domain" description="Serine hydroxymethyltransferase-like" evidence="13">
    <location>
        <begin position="26"/>
        <end position="311"/>
    </location>
</feature>
<dbReference type="InterPro" id="IPR019798">
    <property type="entry name" value="Ser_HO-MeTrfase_PLP_BS"/>
</dbReference>
<evidence type="ECO:0000256" key="5">
    <source>
        <dbReference type="ARBA" id="ARBA00004777"/>
    </source>
</evidence>
<evidence type="ECO:0000256" key="10">
    <source>
        <dbReference type="ARBA" id="ARBA00022898"/>
    </source>
</evidence>
<evidence type="ECO:0000256" key="8">
    <source>
        <dbReference type="ARBA" id="ARBA00022563"/>
    </source>
</evidence>
<comment type="pathway">
    <text evidence="5 12">One-carbon metabolism; tetrahydrofolate interconversion.</text>
</comment>
<dbReference type="FunFam" id="3.40.640.10:FF:000097">
    <property type="entry name" value="Serine hydroxymethyltransferase"/>
    <property type="match status" value="1"/>
</dbReference>
<keyword evidence="8 12" id="KW-0554">One-carbon metabolism</keyword>
<dbReference type="PROSITE" id="PS00096">
    <property type="entry name" value="SHMT"/>
    <property type="match status" value="1"/>
</dbReference>
<evidence type="ECO:0000256" key="12">
    <source>
        <dbReference type="RuleBase" id="RU000585"/>
    </source>
</evidence>
<dbReference type="GO" id="GO:0005739">
    <property type="term" value="C:mitochondrion"/>
    <property type="evidence" value="ECO:0007669"/>
    <property type="project" value="TreeGrafter"/>
</dbReference>
<dbReference type="GO" id="GO:0019264">
    <property type="term" value="P:glycine biosynthetic process from serine"/>
    <property type="evidence" value="ECO:0007669"/>
    <property type="project" value="InterPro"/>
</dbReference>
<dbReference type="SUPFAM" id="SSF53383">
    <property type="entry name" value="PLP-dependent transferases"/>
    <property type="match status" value="1"/>
</dbReference>
<dbReference type="InterPro" id="IPR001085">
    <property type="entry name" value="Ser_HO-MeTrfase"/>
</dbReference>
<proteinExistence type="inferred from homology"/>
<dbReference type="PANTHER" id="PTHR11680:SF59">
    <property type="entry name" value="SERINE HYDROXYMETHYLTRANSFERASE, CYTOSOLIC"/>
    <property type="match status" value="1"/>
</dbReference>
<feature type="domain" description="Serine hydroxymethyltransferase-like" evidence="13">
    <location>
        <begin position="333"/>
        <end position="448"/>
    </location>
</feature>
<evidence type="ECO:0000256" key="11">
    <source>
        <dbReference type="PIRSR" id="PIRSR000412-50"/>
    </source>
</evidence>
<organism evidence="14 15">
    <name type="scientific">Oryzias melastigma</name>
    <name type="common">Marine medaka</name>
    <dbReference type="NCBI Taxonomy" id="30732"/>
    <lineage>
        <taxon>Eukaryota</taxon>
        <taxon>Metazoa</taxon>
        <taxon>Chordata</taxon>
        <taxon>Craniata</taxon>
        <taxon>Vertebrata</taxon>
        <taxon>Euteleostomi</taxon>
        <taxon>Actinopterygii</taxon>
        <taxon>Neopterygii</taxon>
        <taxon>Teleostei</taxon>
        <taxon>Neoteleostei</taxon>
        <taxon>Acanthomorphata</taxon>
        <taxon>Ovalentaria</taxon>
        <taxon>Atherinomorphae</taxon>
        <taxon>Beloniformes</taxon>
        <taxon>Adrianichthyidae</taxon>
        <taxon>Oryziinae</taxon>
        <taxon>Oryzias</taxon>
    </lineage>
</organism>
<dbReference type="InterPro" id="IPR015424">
    <property type="entry name" value="PyrdxlP-dep_Trfase"/>
</dbReference>
<evidence type="ECO:0000313" key="14">
    <source>
        <dbReference type="EMBL" id="KAF6720050.1"/>
    </source>
</evidence>
<evidence type="ECO:0000256" key="9">
    <source>
        <dbReference type="ARBA" id="ARBA00022679"/>
    </source>
</evidence>
<dbReference type="GO" id="GO:0032259">
    <property type="term" value="P:methylation"/>
    <property type="evidence" value="ECO:0007669"/>
    <property type="project" value="UniProtKB-KW"/>
</dbReference>
<dbReference type="GO" id="GO:0005634">
    <property type="term" value="C:nucleus"/>
    <property type="evidence" value="ECO:0007669"/>
    <property type="project" value="TreeGrafter"/>
</dbReference>
<comment type="similarity">
    <text evidence="6 12">Belongs to the SHMT family.</text>
</comment>
<evidence type="ECO:0000256" key="7">
    <source>
        <dbReference type="ARBA" id="ARBA00022490"/>
    </source>
</evidence>
<evidence type="ECO:0000256" key="6">
    <source>
        <dbReference type="ARBA" id="ARBA00006376"/>
    </source>
</evidence>
<dbReference type="EMBL" id="WKFB01000531">
    <property type="protein sequence ID" value="KAF6720050.1"/>
    <property type="molecule type" value="Genomic_DNA"/>
</dbReference>
<dbReference type="Proteomes" id="UP000646548">
    <property type="component" value="Unassembled WGS sequence"/>
</dbReference>
<dbReference type="EC" id="2.1.2.1" evidence="12"/>
<comment type="subcellular location">
    <subcellularLocation>
        <location evidence="4">Cytoplasm</location>
    </subcellularLocation>
</comment>
<dbReference type="AlphaFoldDB" id="A0A834F015"/>
<comment type="function">
    <text evidence="3 12">Interconversion of serine and glycine.</text>
</comment>
<dbReference type="InterPro" id="IPR015422">
    <property type="entry name" value="PyrdxlP-dep_Trfase_small"/>
</dbReference>
<dbReference type="Pfam" id="PF00464">
    <property type="entry name" value="SHMT"/>
    <property type="match status" value="2"/>
</dbReference>
<keyword evidence="7" id="KW-0963">Cytoplasm</keyword>
<dbReference type="GO" id="GO:0035999">
    <property type="term" value="P:tetrahydrofolate interconversion"/>
    <property type="evidence" value="ECO:0007669"/>
    <property type="project" value="UniProtKB-UniPathway"/>
</dbReference>
<keyword evidence="9 12" id="KW-0808">Transferase</keyword>
<dbReference type="HAMAP" id="MF_00051">
    <property type="entry name" value="SHMT"/>
    <property type="match status" value="1"/>
</dbReference>
<evidence type="ECO:0000256" key="3">
    <source>
        <dbReference type="ARBA" id="ARBA00002224"/>
    </source>
</evidence>
<dbReference type="PIRSF" id="PIRSF000412">
    <property type="entry name" value="SHMT"/>
    <property type="match status" value="1"/>
</dbReference>
<dbReference type="GO" id="GO:0004372">
    <property type="term" value="F:glycine hydroxymethyltransferase activity"/>
    <property type="evidence" value="ECO:0007669"/>
    <property type="project" value="UniProtKB-EC"/>
</dbReference>
<keyword evidence="10 11" id="KW-0663">Pyridoxal phosphate</keyword>
<dbReference type="CDD" id="cd00378">
    <property type="entry name" value="SHMT"/>
    <property type="match status" value="1"/>
</dbReference>
<evidence type="ECO:0000313" key="15">
    <source>
        <dbReference type="Proteomes" id="UP000646548"/>
    </source>
</evidence>
<dbReference type="InterPro" id="IPR049943">
    <property type="entry name" value="Ser_HO-MeTrfase-like"/>
</dbReference>
<dbReference type="FunFam" id="3.90.1150.10:FF:000005">
    <property type="entry name" value="Serine hydroxymethyltransferase"/>
    <property type="match status" value="1"/>
</dbReference>
<evidence type="ECO:0000256" key="1">
    <source>
        <dbReference type="ARBA" id="ARBA00001528"/>
    </source>
</evidence>
<dbReference type="InterPro" id="IPR039429">
    <property type="entry name" value="SHMT-like_dom"/>
</dbReference>
<name>A0A834F015_ORYME</name>
<dbReference type="UniPathway" id="UPA00193"/>
<dbReference type="GO" id="GO:0030170">
    <property type="term" value="F:pyridoxal phosphate binding"/>
    <property type="evidence" value="ECO:0007669"/>
    <property type="project" value="InterPro"/>
</dbReference>
<dbReference type="PANTHER" id="PTHR11680">
    <property type="entry name" value="SERINE HYDROXYMETHYLTRANSFERASE"/>
    <property type="match status" value="1"/>
</dbReference>